<dbReference type="EMBL" id="BGPR01042605">
    <property type="protein sequence ID" value="GBO19066.1"/>
    <property type="molecule type" value="Genomic_DNA"/>
</dbReference>
<accession>A0A4Y2V4S8</accession>
<evidence type="ECO:0008006" key="3">
    <source>
        <dbReference type="Google" id="ProtNLM"/>
    </source>
</evidence>
<name>A0A4Y2V4S8_ARAVE</name>
<evidence type="ECO:0000313" key="2">
    <source>
        <dbReference type="Proteomes" id="UP000499080"/>
    </source>
</evidence>
<dbReference type="AlphaFoldDB" id="A0A4Y2V4S8"/>
<reference evidence="1 2" key="1">
    <citation type="journal article" date="2019" name="Sci. Rep.">
        <title>Orb-weaving spider Araneus ventricosus genome elucidates the spidroin gene catalogue.</title>
        <authorList>
            <person name="Kono N."/>
            <person name="Nakamura H."/>
            <person name="Ohtoshi R."/>
            <person name="Moran D.A.P."/>
            <person name="Shinohara A."/>
            <person name="Yoshida Y."/>
            <person name="Fujiwara M."/>
            <person name="Mori M."/>
            <person name="Tomita M."/>
            <person name="Arakawa K."/>
        </authorList>
    </citation>
    <scope>NUCLEOTIDE SEQUENCE [LARGE SCALE GENOMIC DNA]</scope>
</reference>
<sequence length="80" mass="9243">MDINLLIIADPCDRNSDEYSNIEELKHCPDRAKCTDKSEDIGPKRECKCVMGYQLDERNWKCKEKPPEKPTPRPIPVLSP</sequence>
<keyword evidence="2" id="KW-1185">Reference proteome</keyword>
<gene>
    <name evidence="1" type="ORF">AVEN_1996_1</name>
</gene>
<dbReference type="Proteomes" id="UP000499080">
    <property type="component" value="Unassembled WGS sequence"/>
</dbReference>
<organism evidence="1 2">
    <name type="scientific">Araneus ventricosus</name>
    <name type="common">Orbweaver spider</name>
    <name type="synonym">Epeira ventricosa</name>
    <dbReference type="NCBI Taxonomy" id="182803"/>
    <lineage>
        <taxon>Eukaryota</taxon>
        <taxon>Metazoa</taxon>
        <taxon>Ecdysozoa</taxon>
        <taxon>Arthropoda</taxon>
        <taxon>Chelicerata</taxon>
        <taxon>Arachnida</taxon>
        <taxon>Araneae</taxon>
        <taxon>Araneomorphae</taxon>
        <taxon>Entelegynae</taxon>
        <taxon>Araneoidea</taxon>
        <taxon>Araneidae</taxon>
        <taxon>Araneus</taxon>
    </lineage>
</organism>
<protein>
    <recommendedName>
        <fullName evidence="3">EGF-like domain-containing protein</fullName>
    </recommendedName>
</protein>
<evidence type="ECO:0000313" key="1">
    <source>
        <dbReference type="EMBL" id="GBO19066.1"/>
    </source>
</evidence>
<proteinExistence type="predicted"/>
<feature type="non-terminal residue" evidence="1">
    <location>
        <position position="80"/>
    </location>
</feature>
<comment type="caution">
    <text evidence="1">The sequence shown here is derived from an EMBL/GenBank/DDBJ whole genome shotgun (WGS) entry which is preliminary data.</text>
</comment>